<evidence type="ECO:0000313" key="4">
    <source>
        <dbReference type="EMBL" id="GAG23541.1"/>
    </source>
</evidence>
<organism evidence="4">
    <name type="scientific">marine sediment metagenome</name>
    <dbReference type="NCBI Taxonomy" id="412755"/>
    <lineage>
        <taxon>unclassified sequences</taxon>
        <taxon>metagenomes</taxon>
        <taxon>ecological metagenomes</taxon>
    </lineage>
</organism>
<dbReference type="AlphaFoldDB" id="X0XF26"/>
<dbReference type="InterPro" id="IPR034746">
    <property type="entry name" value="POTRA"/>
</dbReference>
<feature type="non-terminal residue" evidence="4">
    <location>
        <position position="1"/>
    </location>
</feature>
<evidence type="ECO:0000256" key="2">
    <source>
        <dbReference type="ARBA" id="ARBA00023136"/>
    </source>
</evidence>
<comment type="subcellular location">
    <subcellularLocation>
        <location evidence="1">Membrane</location>
    </subcellularLocation>
</comment>
<evidence type="ECO:0000256" key="1">
    <source>
        <dbReference type="ARBA" id="ARBA00004370"/>
    </source>
</evidence>
<sequence>RKKGYAFVEVGLDDEQMSYGKLIYTIDEGPRVRIDAVEFRGNNSIKTKAIKKAVKTKRKKYLFWPMYHSEERLTADVTKLQNIYQKKGFLDSSITARRQFNKDKSKIRVTFVINEGAAYTVEQIVVTGNEYFDEKELRSKLKLEAGQIYSSQRADSDVRRLLNLYRENGFVDAGVELNHRFISEDKVSVEFGITQGERFRIGRINITGNEQTQDKVVRHVLDEYDFQPGQWYNADIARGDGSGYLEKLIRRTAVTESA</sequence>
<comment type="caution">
    <text evidence="4">The sequence shown here is derived from an EMBL/GenBank/DDBJ whole genome shotgun (WGS) entry which is preliminary data.</text>
</comment>
<dbReference type="Gene3D" id="3.10.20.310">
    <property type="entry name" value="membrane protein fhac"/>
    <property type="match status" value="3"/>
</dbReference>
<keyword evidence="2" id="KW-0472">Membrane</keyword>
<accession>X0XF26</accession>
<name>X0XF26_9ZZZZ</name>
<evidence type="ECO:0000259" key="3">
    <source>
        <dbReference type="PROSITE" id="PS51779"/>
    </source>
</evidence>
<proteinExistence type="predicted"/>
<protein>
    <recommendedName>
        <fullName evidence="3">POTRA domain-containing protein</fullName>
    </recommendedName>
</protein>
<reference evidence="4" key="1">
    <citation type="journal article" date="2014" name="Front. Microbiol.">
        <title>High frequency of phylogenetically diverse reductive dehalogenase-homologous genes in deep subseafloor sedimentary metagenomes.</title>
        <authorList>
            <person name="Kawai M."/>
            <person name="Futagami T."/>
            <person name="Toyoda A."/>
            <person name="Takaki Y."/>
            <person name="Nishi S."/>
            <person name="Hori S."/>
            <person name="Arai W."/>
            <person name="Tsubouchi T."/>
            <person name="Morono Y."/>
            <person name="Uchiyama I."/>
            <person name="Ito T."/>
            <person name="Fujiyama A."/>
            <person name="Inagaki F."/>
            <person name="Takami H."/>
        </authorList>
    </citation>
    <scope>NUCLEOTIDE SEQUENCE</scope>
    <source>
        <strain evidence="4">Expedition CK06-06</strain>
    </source>
</reference>
<dbReference type="EMBL" id="BARS01035879">
    <property type="protein sequence ID" value="GAG23541.1"/>
    <property type="molecule type" value="Genomic_DNA"/>
</dbReference>
<dbReference type="Pfam" id="PF07244">
    <property type="entry name" value="POTRA"/>
    <property type="match status" value="3"/>
</dbReference>
<gene>
    <name evidence="4" type="ORF">S01H1_55221</name>
</gene>
<dbReference type="GO" id="GO:0019867">
    <property type="term" value="C:outer membrane"/>
    <property type="evidence" value="ECO:0007669"/>
    <property type="project" value="InterPro"/>
</dbReference>
<dbReference type="InterPro" id="IPR010827">
    <property type="entry name" value="BamA/TamA_POTRA"/>
</dbReference>
<dbReference type="PROSITE" id="PS51779">
    <property type="entry name" value="POTRA"/>
    <property type="match status" value="1"/>
</dbReference>
<feature type="domain" description="POTRA" evidence="3">
    <location>
        <begin position="32"/>
        <end position="116"/>
    </location>
</feature>
<feature type="non-terminal residue" evidence="4">
    <location>
        <position position="258"/>
    </location>
</feature>